<protein>
    <submittedName>
        <fullName evidence="2">Uncharacterized protein</fullName>
    </submittedName>
</protein>
<gene>
    <name evidence="2" type="ORF">PSON_ATCC_30995.1.T1730030</name>
</gene>
<dbReference type="InterPro" id="IPR006212">
    <property type="entry name" value="Furin_repeat"/>
</dbReference>
<dbReference type="Proteomes" id="UP000692954">
    <property type="component" value="Unassembled WGS sequence"/>
</dbReference>
<feature type="transmembrane region" description="Helical" evidence="1">
    <location>
        <begin position="2905"/>
        <end position="2923"/>
    </location>
</feature>
<feature type="transmembrane region" description="Helical" evidence="1">
    <location>
        <begin position="2969"/>
        <end position="2992"/>
    </location>
</feature>
<evidence type="ECO:0000256" key="1">
    <source>
        <dbReference type="SAM" id="Phobius"/>
    </source>
</evidence>
<dbReference type="CDD" id="cd00064">
    <property type="entry name" value="FU"/>
    <property type="match status" value="1"/>
</dbReference>
<keyword evidence="3" id="KW-1185">Reference proteome</keyword>
<organism evidence="2 3">
    <name type="scientific">Paramecium sonneborni</name>
    <dbReference type="NCBI Taxonomy" id="65129"/>
    <lineage>
        <taxon>Eukaryota</taxon>
        <taxon>Sar</taxon>
        <taxon>Alveolata</taxon>
        <taxon>Ciliophora</taxon>
        <taxon>Intramacronucleata</taxon>
        <taxon>Oligohymenophorea</taxon>
        <taxon>Peniculida</taxon>
        <taxon>Parameciidae</taxon>
        <taxon>Paramecium</taxon>
    </lineage>
</organism>
<name>A0A8S1RJG4_9CILI</name>
<proteinExistence type="predicted"/>
<dbReference type="OrthoDB" id="296301at2759"/>
<keyword evidence="1" id="KW-0472">Membrane</keyword>
<feature type="transmembrane region" description="Helical" evidence="1">
    <location>
        <begin position="2750"/>
        <end position="2772"/>
    </location>
</feature>
<dbReference type="EMBL" id="CAJJDN010000173">
    <property type="protein sequence ID" value="CAD8127109.1"/>
    <property type="molecule type" value="Genomic_DNA"/>
</dbReference>
<reference evidence="2" key="1">
    <citation type="submission" date="2021-01" db="EMBL/GenBank/DDBJ databases">
        <authorList>
            <consortium name="Genoscope - CEA"/>
            <person name="William W."/>
        </authorList>
    </citation>
    <scope>NUCLEOTIDE SEQUENCE</scope>
</reference>
<accession>A0A8S1RJG4</accession>
<evidence type="ECO:0000313" key="3">
    <source>
        <dbReference type="Proteomes" id="UP000692954"/>
    </source>
</evidence>
<comment type="caution">
    <text evidence="2">The sequence shown here is derived from an EMBL/GenBank/DDBJ whole genome shotgun (WGS) entry which is preliminary data.</text>
</comment>
<keyword evidence="1" id="KW-1133">Transmembrane helix</keyword>
<dbReference type="PANTHER" id="PTHR11319:SF35">
    <property type="entry name" value="OUTER MEMBRANE PROTEIN PMPC-RELATED"/>
    <property type="match status" value="1"/>
</dbReference>
<feature type="transmembrane region" description="Helical" evidence="1">
    <location>
        <begin position="2784"/>
        <end position="2805"/>
    </location>
</feature>
<sequence>MFDICNMVRFQLQISLYRGLSDCVFDIITRPDTEQRIIEQDLSSQVTKSYGWGVWTKYQSGYGVQKQLNQATSSMHVLTEKYSERIILSYFIIIDREKQIFYHRLFIQYGGALQIRELKVNVGIANEKWVFYYFCYNEGLKSYSAFLYVQNDNFHVGMSKGGPYEINDLVKEYYLGQIINLINPFDDQLNYDLGVFIGAISDMDLRYGDSSYYGEIQQFLDNIESSQCVKQLDCSESEKKTIFGSIIFDSLDKKVFQKLKYEKSRFIISGWVKVNQVQAYQERILALFRMSLKKQYEDDLNFGDRFLLWQYLQNSNQPDVSGLIITTYHQYDPYTPYVTNNDDKISYLSTYYSKAITQWHWIIYEEGRSETNNIKNTIYWGNGGKKTRTDNKYLEKSHLQETTFYLSLGGDNFYNFDGQISNFEFEYCYDNDQSYFIKCHSSCESCFGPAESHCITCPDELITNREYNQDHSTCGCKVSYVENEQTQCVKSQQYFKDITILEGEEIDQFACGLGQFYVQFGQITYCVDCPGNMEPDFFNRRKLFCVDCLNQQNTWYLNPVCTVDYEQLISSSTSAYQKVTRSAIDYEYFLINFNSKVNQVEIELCQGCLGETNKNTNYIVKLQIEKEIKIECKTCYFVINGECININKNCDSCESDQCISCQQGFALYQNQCYQCPILCPNDCIFDGSKLGCLKCDPGYYLDKQNNECLQCGANCLICEPGIPVDGDTVQMHCFKCLDDKDYFIDIDQINCKPKTMPHCIYQYQEQYSRSKFSNSTFKFYFQTSLHLNFSKPSLEVNDRCALCEKGYIYSFYEKEFGKDKCMLFSQITNSDFQFYESAKVSYESEDDHFQIMLFHEDTGPEYRNYVTQFILMLGDYMTETTNYYGFKVERDVTVMCNIDRKRKKRLNIGISGDENRLSECSVNHCKYCIKNYIWFYEYCMLCEEGYYADMHSGQCYLCLSKLNCKTCQMQHKVYKDGWKWEIRAFYRARTCADYCIGSFSLDCASTNTDDYEVYCTSCEEGYEIYNYKCIPKCSCTKCIIKNDLNVCVECPTSLINQKQPIQTLINNQCTDCPANCALCRELDQSEIQLINPYFNPTYTQLSIYSKACIKGSQPDQTLMQYQYIYRDPILNTQILCNQYQKCYQYLQQEYTIYCDRDSYDDDIVSANNINTFRFQNMALSHLFSENHFSIESQKLFDELNKKSIKSAKYILNFKYSADKPCIIPPNSLIFSNLRKNVFTLQNLEIILNGDINKKTIIEGEFSLRDFTKVIFQNFQFVKSTKISKISITQTNRVIVNLHNIQIQNSEDFQFQIYINDPQYIQVNNLQIINSKIINTQGIIAYSFSKNISDRFQFHINDITLRNSQFINTQLFVQILSEHSNKQDYKATQIKTFNNKLISSSLFETYFPLSKRQSSFIIQDFSVDGDKLTNSSYAILQGALDVFLKDINIQNIIAYEGTKLFQLPLFVVKGFIFNGNSLLGSDNRVFTNVINIVYSDLDSINNILSFENIKLMNNQYVSSKVFMEIIQSSNFLSLDLNIKDLTLIKNNMILEKVQTSNTLENSTIYLDITLLNLNNVIVQRDLNLPEFTIKNSKKVFISQFAGQLIKQFDILHPSKSCLSSIDETRQTTLFFFFNIIDLEIQNFVITNLTSINLPLILIKSIEKQNKRQQEKITLKNCKFIQNILMVTKTSEQLGIIAILSEQEQKIVFEKILSQRNIQHSYVEDVAFISSSTVLLITPQSNVELKDSYFEGNIVTNGENSNLILIGKQVLVIDTNFINQNNIEFEYFSKHLNWGFQNDEQVYLEDLIEAFPISSKGGAGYLKGSVILLENIVVKNTQAQFGGGFYLILQSEGQLKLINSQFFDCSTITSNSERSQGGTLYVDSSQSLLDLIIYNTTVINSFSRNEGGCIYVEPSRVNSQIQFKDFIIQNIYSLAIPFLRIPVSFTSSSLILSVQFLNVYINNEYKGYLDYLKEIVDLKNTEISNQKNNYLISIDQGNVTMQNCFYKNIFNYGFLNCLECESLIFINVEIKNFTMQQESIINIILNKKYQSVIKFSEVTIENMIEFKGLVEFPQEKLDILVNLVYRCYSNLVIPQSLETYYTEQRKEILSHINFYQIIYGKQVLQTIIKIDQVSALHHFHFQSFSMEQNNCPSCESSIFQITNIDEVEQTNLIYFSDSKFKNNTCGKLGCVVISSNDIKEIKIQNLNRILQSDQNVNNVEAEVKIIDTLFAENKATYGGALLISRISTIINNCIFNKNVAIESGGAIFYQQSYESQLYLYNSLITYNNANIGGGLYLGKYQMNDPKTLNNYLRNNKANSFGDNIADNPSQLTLMIGSQQLLTKRIINKDDQVVDLVSQGKYQIGSQTFEYIMIPSGQAVSTYNFFDENTQSFISYNFSLRIIPLNKQYDRIKNLAGSECTILSREILNQKEQVYNSSLINMKSVVFNESSQDYNLDSLIVYFNPDQNSIGYLQLEVSCNSVAIAIYSQDPPYQFQSFQTNYSLRINFQTFPCQRGEYKKPDGTCVLCDAQFDQYNIRAGEQCQIKDQLTMDQVNAARVKLKPYYWRPYEYSHTIEYCQNLPENCIGGWNPGNDLCVSAHVGALCEQCDIYDIRGDGKYSLSSLYKCGSCENIGDNTIKIGLISLWTMISILISVKGTVDTANKMEYEHKLSKLKIFAKNPKAGFGGILIKVLTNYLQIVGAISTFQLQLPSVLQSSIRSVSNPVESMSFSLDCFLITVSDIDIIYFRMIWALIMPVIYIISFLTLYTLAILINITKPNKSAITTSAIYLFTYLQPTLLGGFISLLSFRQISDIYWIQGNVAYRYDTQTHFRWMITFILPSTLCLSLLIPIYMFTSLYYKKTQLNDLETRKTWGYLYNEYSPKAYFWEIVKILQKGFMIVFLTFYEDLIIIKAALIFIITFVYSIFTKKFQPYKLTYLNFIDEISTLVCETSIVLGMTIYSASTSDNQEIIWPFYIILICINTIFISVILWEIVLAQLEDQQENIDKLREKINQKLPNLQTKNWLFRRLLTNRGEQQRRVRERFQKIREYLMKQVRANPGRYKLPMINQFDIQSLGKNGDLIGSPSDTEKRETQNNVEFISRAKVYPEFLIINKIDHIKGQNNQDGSEISDNS</sequence>
<keyword evidence="1" id="KW-0812">Transmembrane</keyword>
<feature type="transmembrane region" description="Helical" evidence="1">
    <location>
        <begin position="2830"/>
        <end position="2851"/>
    </location>
</feature>
<dbReference type="PANTHER" id="PTHR11319">
    <property type="entry name" value="G PROTEIN-COUPLED RECEPTOR-RELATED"/>
    <property type="match status" value="1"/>
</dbReference>
<evidence type="ECO:0000313" key="2">
    <source>
        <dbReference type="EMBL" id="CAD8127109.1"/>
    </source>
</evidence>